<keyword evidence="3" id="KW-1185">Reference proteome</keyword>
<proteinExistence type="predicted"/>
<dbReference type="Gramene" id="AET7Gv21350000.1">
    <property type="protein sequence ID" value="AET7Gv21350000.1"/>
    <property type="gene ID" value="AET7Gv21350000"/>
</dbReference>
<reference evidence="2" key="5">
    <citation type="journal article" date="2021" name="G3 (Bethesda)">
        <title>Aegilops tauschii genome assembly Aet v5.0 features greater sequence contiguity and improved annotation.</title>
        <authorList>
            <person name="Wang L."/>
            <person name="Zhu T."/>
            <person name="Rodriguez J.C."/>
            <person name="Deal K.R."/>
            <person name="Dubcovsky J."/>
            <person name="McGuire P.E."/>
            <person name="Lux T."/>
            <person name="Spannagl M."/>
            <person name="Mayer K.F.X."/>
            <person name="Baldrich P."/>
            <person name="Meyers B.C."/>
            <person name="Huo N."/>
            <person name="Gu Y.Q."/>
            <person name="Zhou H."/>
            <person name="Devos K.M."/>
            <person name="Bennetzen J.L."/>
            <person name="Unver T."/>
            <person name="Budak H."/>
            <person name="Gulick P.J."/>
            <person name="Galiba G."/>
            <person name="Kalapos B."/>
            <person name="Nelson D.R."/>
            <person name="Li P."/>
            <person name="You F.M."/>
            <person name="Luo M.C."/>
            <person name="Dvorak J."/>
        </authorList>
    </citation>
    <scope>NUCLEOTIDE SEQUENCE [LARGE SCALE GENOMIC DNA]</scope>
    <source>
        <strain evidence="2">cv. AL8/78</strain>
    </source>
</reference>
<reference evidence="3" key="2">
    <citation type="journal article" date="2017" name="Nat. Plants">
        <title>The Aegilops tauschii genome reveals multiple impacts of transposons.</title>
        <authorList>
            <person name="Zhao G."/>
            <person name="Zou C."/>
            <person name="Li K."/>
            <person name="Wang K."/>
            <person name="Li T."/>
            <person name="Gao L."/>
            <person name="Zhang X."/>
            <person name="Wang H."/>
            <person name="Yang Z."/>
            <person name="Liu X."/>
            <person name="Jiang W."/>
            <person name="Mao L."/>
            <person name="Kong X."/>
            <person name="Jiao Y."/>
            <person name="Jia J."/>
        </authorList>
    </citation>
    <scope>NUCLEOTIDE SEQUENCE [LARGE SCALE GENOMIC DNA]</scope>
    <source>
        <strain evidence="3">cv. AL8/78</strain>
    </source>
</reference>
<reference evidence="2" key="3">
    <citation type="journal article" date="2017" name="Nature">
        <title>Genome sequence of the progenitor of the wheat D genome Aegilops tauschii.</title>
        <authorList>
            <person name="Luo M.C."/>
            <person name="Gu Y.Q."/>
            <person name="Puiu D."/>
            <person name="Wang H."/>
            <person name="Twardziok S.O."/>
            <person name="Deal K.R."/>
            <person name="Huo N."/>
            <person name="Zhu T."/>
            <person name="Wang L."/>
            <person name="Wang Y."/>
            <person name="McGuire P.E."/>
            <person name="Liu S."/>
            <person name="Long H."/>
            <person name="Ramasamy R.K."/>
            <person name="Rodriguez J.C."/>
            <person name="Van S.L."/>
            <person name="Yuan L."/>
            <person name="Wang Z."/>
            <person name="Xia Z."/>
            <person name="Xiao L."/>
            <person name="Anderson O.D."/>
            <person name="Ouyang S."/>
            <person name="Liang Y."/>
            <person name="Zimin A.V."/>
            <person name="Pertea G."/>
            <person name="Qi P."/>
            <person name="Bennetzen J.L."/>
            <person name="Dai X."/>
            <person name="Dawson M.W."/>
            <person name="Muller H.G."/>
            <person name="Kugler K."/>
            <person name="Rivarola-Duarte L."/>
            <person name="Spannagl M."/>
            <person name="Mayer K.F.X."/>
            <person name="Lu F.H."/>
            <person name="Bevan M.W."/>
            <person name="Leroy P."/>
            <person name="Li P."/>
            <person name="You F.M."/>
            <person name="Sun Q."/>
            <person name="Liu Z."/>
            <person name="Lyons E."/>
            <person name="Wicker T."/>
            <person name="Salzberg S.L."/>
            <person name="Devos K.M."/>
            <person name="Dvorak J."/>
        </authorList>
    </citation>
    <scope>NUCLEOTIDE SEQUENCE [LARGE SCALE GENOMIC DNA]</scope>
    <source>
        <strain evidence="2">cv. AL8/78</strain>
    </source>
</reference>
<organism evidence="2 3">
    <name type="scientific">Aegilops tauschii subsp. strangulata</name>
    <name type="common">Goatgrass</name>
    <dbReference type="NCBI Taxonomy" id="200361"/>
    <lineage>
        <taxon>Eukaryota</taxon>
        <taxon>Viridiplantae</taxon>
        <taxon>Streptophyta</taxon>
        <taxon>Embryophyta</taxon>
        <taxon>Tracheophyta</taxon>
        <taxon>Spermatophyta</taxon>
        <taxon>Magnoliopsida</taxon>
        <taxon>Liliopsida</taxon>
        <taxon>Poales</taxon>
        <taxon>Poaceae</taxon>
        <taxon>BOP clade</taxon>
        <taxon>Pooideae</taxon>
        <taxon>Triticodae</taxon>
        <taxon>Triticeae</taxon>
        <taxon>Triticinae</taxon>
        <taxon>Aegilops</taxon>
    </lineage>
</organism>
<evidence type="ECO:0000313" key="2">
    <source>
        <dbReference type="EnsemblPlants" id="AET7Gv21350000.1"/>
    </source>
</evidence>
<dbReference type="AlphaFoldDB" id="A0A453TD48"/>
<reference evidence="3" key="1">
    <citation type="journal article" date="2014" name="Science">
        <title>Ancient hybridizations among the ancestral genomes of bread wheat.</title>
        <authorList>
            <consortium name="International Wheat Genome Sequencing Consortium,"/>
            <person name="Marcussen T."/>
            <person name="Sandve S.R."/>
            <person name="Heier L."/>
            <person name="Spannagl M."/>
            <person name="Pfeifer M."/>
            <person name="Jakobsen K.S."/>
            <person name="Wulff B.B."/>
            <person name="Steuernagel B."/>
            <person name="Mayer K.F."/>
            <person name="Olsen O.A."/>
        </authorList>
    </citation>
    <scope>NUCLEOTIDE SEQUENCE [LARGE SCALE GENOMIC DNA]</scope>
    <source>
        <strain evidence="3">cv. AL8/78</strain>
    </source>
</reference>
<protein>
    <submittedName>
        <fullName evidence="2">Uncharacterized protein</fullName>
    </submittedName>
</protein>
<accession>A0A453TD48</accession>
<evidence type="ECO:0000256" key="1">
    <source>
        <dbReference type="SAM" id="MobiDB-lite"/>
    </source>
</evidence>
<feature type="region of interest" description="Disordered" evidence="1">
    <location>
        <begin position="78"/>
        <end position="104"/>
    </location>
</feature>
<dbReference type="EnsemblPlants" id="AET7Gv21350000.1">
    <property type="protein sequence ID" value="AET7Gv21350000.1"/>
    <property type="gene ID" value="AET7Gv21350000"/>
</dbReference>
<sequence>MAAVSATIFAGTLLSAVVEIRDTRWSWRGRSRTTPLRWLLCFPPGVEMEAGTATQAAADAAVAAAHAAVAVVRLPTRAAPPMPASTADRRSRRSGSRRHSEASW</sequence>
<reference evidence="2" key="4">
    <citation type="submission" date="2019-03" db="UniProtKB">
        <authorList>
            <consortium name="EnsemblPlants"/>
        </authorList>
    </citation>
    <scope>IDENTIFICATION</scope>
</reference>
<dbReference type="STRING" id="200361.A0A453TD48"/>
<evidence type="ECO:0000313" key="3">
    <source>
        <dbReference type="Proteomes" id="UP000015105"/>
    </source>
</evidence>
<dbReference type="Proteomes" id="UP000015105">
    <property type="component" value="Chromosome 7D"/>
</dbReference>
<name>A0A453TD48_AEGTS</name>